<evidence type="ECO:0000313" key="4">
    <source>
        <dbReference type="EMBL" id="ORV54517.1"/>
    </source>
</evidence>
<evidence type="ECO:0000313" key="5">
    <source>
        <dbReference type="Proteomes" id="UP000193010"/>
    </source>
</evidence>
<dbReference type="InterPro" id="IPR050109">
    <property type="entry name" value="HTH-type_TetR-like_transc_reg"/>
</dbReference>
<dbReference type="InterPro" id="IPR009057">
    <property type="entry name" value="Homeodomain-like_sf"/>
</dbReference>
<dbReference type="PANTHER" id="PTHR30055">
    <property type="entry name" value="HTH-TYPE TRANSCRIPTIONAL REGULATOR RUTR"/>
    <property type="match status" value="1"/>
</dbReference>
<dbReference type="Pfam" id="PF21313">
    <property type="entry name" value="EthR_C"/>
    <property type="match status" value="1"/>
</dbReference>
<feature type="domain" description="HTH tetR-type" evidence="3">
    <location>
        <begin position="1"/>
        <end position="51"/>
    </location>
</feature>
<dbReference type="Gene3D" id="1.10.357.10">
    <property type="entry name" value="Tetracycline Repressor, domain 2"/>
    <property type="match status" value="1"/>
</dbReference>
<dbReference type="GO" id="GO:0000976">
    <property type="term" value="F:transcription cis-regulatory region binding"/>
    <property type="evidence" value="ECO:0007669"/>
    <property type="project" value="TreeGrafter"/>
</dbReference>
<feature type="DNA-binding region" description="H-T-H motif" evidence="2">
    <location>
        <begin position="14"/>
        <end position="33"/>
    </location>
</feature>
<evidence type="ECO:0000256" key="1">
    <source>
        <dbReference type="ARBA" id="ARBA00023125"/>
    </source>
</evidence>
<evidence type="ECO:0000259" key="3">
    <source>
        <dbReference type="PROSITE" id="PS50977"/>
    </source>
</evidence>
<protein>
    <recommendedName>
        <fullName evidence="3">HTH tetR-type domain-containing protein</fullName>
    </recommendedName>
</protein>
<proteinExistence type="predicted"/>
<accession>A0A1X1UCF2</accession>
<gene>
    <name evidence="4" type="ORF">AWC05_18155</name>
</gene>
<dbReference type="EMBL" id="LQOV01000008">
    <property type="protein sequence ID" value="ORV54517.1"/>
    <property type="molecule type" value="Genomic_DNA"/>
</dbReference>
<dbReference type="Proteomes" id="UP000193010">
    <property type="component" value="Unassembled WGS sequence"/>
</dbReference>
<evidence type="ECO:0000256" key="2">
    <source>
        <dbReference type="PROSITE-ProRule" id="PRU00335"/>
    </source>
</evidence>
<reference evidence="4 5" key="1">
    <citation type="submission" date="2016-01" db="EMBL/GenBank/DDBJ databases">
        <title>The new phylogeny of the genus Mycobacterium.</title>
        <authorList>
            <person name="Tarcisio F."/>
            <person name="Conor M."/>
            <person name="Antonella G."/>
            <person name="Elisabetta G."/>
            <person name="Giulia F.S."/>
            <person name="Sara T."/>
            <person name="Anna F."/>
            <person name="Clotilde B."/>
            <person name="Roberto B."/>
            <person name="Veronica D.S."/>
            <person name="Fabio R."/>
            <person name="Monica P."/>
            <person name="Olivier J."/>
            <person name="Enrico T."/>
            <person name="Nicola S."/>
        </authorList>
    </citation>
    <scope>NUCLEOTIDE SEQUENCE [LARGE SCALE GENOMIC DNA]</scope>
    <source>
        <strain evidence="4 5">DSM 44852</strain>
    </source>
</reference>
<dbReference type="InterPro" id="IPR001647">
    <property type="entry name" value="HTH_TetR"/>
</dbReference>
<sequence length="191" mass="20536">MERLLIDQPLHEVSVEKILQASGVSRAAFYYYFSSKYDVVASLAETVLDEIYHLLDAWADSGGEPSPALLQRGLRSGVDMWTTHGPLLAAMIENMHAAGGLKESWVGFLDRFTQTVAAKIEADRRDGTAPGGLPADAVAGALVWSSERLLYLGLRGLDPAIPTVEAAGNALIVLWTTAIYGEVDMQNSGTS</sequence>
<dbReference type="InterPro" id="IPR036271">
    <property type="entry name" value="Tet_transcr_reg_TetR-rel_C_sf"/>
</dbReference>
<dbReference type="AlphaFoldDB" id="A0A1X1UCF2"/>
<dbReference type="PANTHER" id="PTHR30055:SF184">
    <property type="entry name" value="HTH-TYPE TRANSCRIPTIONAL REGULATOR ETHR"/>
    <property type="match status" value="1"/>
</dbReference>
<keyword evidence="5" id="KW-1185">Reference proteome</keyword>
<dbReference type="PROSITE" id="PS50977">
    <property type="entry name" value="HTH_TETR_2"/>
    <property type="match status" value="1"/>
</dbReference>
<comment type="caution">
    <text evidence="4">The sequence shown here is derived from an EMBL/GenBank/DDBJ whole genome shotgun (WGS) entry which is preliminary data.</text>
</comment>
<name>A0A1X1UCF2_MYCFL</name>
<dbReference type="InterPro" id="IPR049397">
    <property type="entry name" value="EthR_C"/>
</dbReference>
<dbReference type="STRING" id="292462.AWC05_18155"/>
<dbReference type="GO" id="GO:0003700">
    <property type="term" value="F:DNA-binding transcription factor activity"/>
    <property type="evidence" value="ECO:0007669"/>
    <property type="project" value="TreeGrafter"/>
</dbReference>
<keyword evidence="1 2" id="KW-0238">DNA-binding</keyword>
<dbReference type="SUPFAM" id="SSF46689">
    <property type="entry name" value="Homeodomain-like"/>
    <property type="match status" value="1"/>
</dbReference>
<dbReference type="Pfam" id="PF00440">
    <property type="entry name" value="TetR_N"/>
    <property type="match status" value="1"/>
</dbReference>
<dbReference type="Gene3D" id="1.10.10.60">
    <property type="entry name" value="Homeodomain-like"/>
    <property type="match status" value="1"/>
</dbReference>
<organism evidence="4 5">
    <name type="scientific">Mycobacterium florentinum</name>
    <dbReference type="NCBI Taxonomy" id="292462"/>
    <lineage>
        <taxon>Bacteria</taxon>
        <taxon>Bacillati</taxon>
        <taxon>Actinomycetota</taxon>
        <taxon>Actinomycetes</taxon>
        <taxon>Mycobacteriales</taxon>
        <taxon>Mycobacteriaceae</taxon>
        <taxon>Mycobacterium</taxon>
        <taxon>Mycobacterium simiae complex</taxon>
    </lineage>
</organism>
<dbReference type="SUPFAM" id="SSF48498">
    <property type="entry name" value="Tetracyclin repressor-like, C-terminal domain"/>
    <property type="match status" value="1"/>
</dbReference>